<dbReference type="EMBL" id="GBRH01192206">
    <property type="protein sequence ID" value="JAE05690.1"/>
    <property type="molecule type" value="Transcribed_RNA"/>
</dbReference>
<dbReference type="AlphaFoldDB" id="A0A0A9EY67"/>
<reference evidence="1" key="1">
    <citation type="submission" date="2014-09" db="EMBL/GenBank/DDBJ databases">
        <authorList>
            <person name="Magalhaes I.L.F."/>
            <person name="Oliveira U."/>
            <person name="Santos F.R."/>
            <person name="Vidigal T.H.D.A."/>
            <person name="Brescovit A.D."/>
            <person name="Santos A.J."/>
        </authorList>
    </citation>
    <scope>NUCLEOTIDE SEQUENCE</scope>
    <source>
        <tissue evidence="1">Shoot tissue taken approximately 20 cm above the soil surface</tissue>
    </source>
</reference>
<reference evidence="1" key="2">
    <citation type="journal article" date="2015" name="Data Brief">
        <title>Shoot transcriptome of the giant reed, Arundo donax.</title>
        <authorList>
            <person name="Barrero R.A."/>
            <person name="Guerrero F.D."/>
            <person name="Moolhuijzen P."/>
            <person name="Goolsby J.A."/>
            <person name="Tidwell J."/>
            <person name="Bellgard S.E."/>
            <person name="Bellgard M.I."/>
        </authorList>
    </citation>
    <scope>NUCLEOTIDE SEQUENCE</scope>
    <source>
        <tissue evidence="1">Shoot tissue taken approximately 20 cm above the soil surface</tissue>
    </source>
</reference>
<accession>A0A0A9EY67</accession>
<sequence length="39" mass="4635">MGNNVQILWQRFQNWLTMMPPTSTLVRAYMWVIGSRGNH</sequence>
<proteinExistence type="predicted"/>
<evidence type="ECO:0000313" key="1">
    <source>
        <dbReference type="EMBL" id="JAE05690.1"/>
    </source>
</evidence>
<protein>
    <submittedName>
        <fullName evidence="1">Uncharacterized protein</fullName>
    </submittedName>
</protein>
<name>A0A0A9EY67_ARUDO</name>
<organism evidence="1">
    <name type="scientific">Arundo donax</name>
    <name type="common">Giant reed</name>
    <name type="synonym">Donax arundinaceus</name>
    <dbReference type="NCBI Taxonomy" id="35708"/>
    <lineage>
        <taxon>Eukaryota</taxon>
        <taxon>Viridiplantae</taxon>
        <taxon>Streptophyta</taxon>
        <taxon>Embryophyta</taxon>
        <taxon>Tracheophyta</taxon>
        <taxon>Spermatophyta</taxon>
        <taxon>Magnoliopsida</taxon>
        <taxon>Liliopsida</taxon>
        <taxon>Poales</taxon>
        <taxon>Poaceae</taxon>
        <taxon>PACMAD clade</taxon>
        <taxon>Arundinoideae</taxon>
        <taxon>Arundineae</taxon>
        <taxon>Arundo</taxon>
    </lineage>
</organism>